<gene>
    <name evidence="2" type="ORF">ACFO5T_13890</name>
</gene>
<keyword evidence="3" id="KW-1185">Reference proteome</keyword>
<evidence type="ECO:0000313" key="2">
    <source>
        <dbReference type="EMBL" id="MFC4691526.1"/>
    </source>
</evidence>
<comment type="caution">
    <text evidence="2">The sequence shown here is derived from an EMBL/GenBank/DDBJ whole genome shotgun (WGS) entry which is preliminary data.</text>
</comment>
<organism evidence="2 3">
    <name type="scientific">Dokdonia genika</name>
    <dbReference type="NCBI Taxonomy" id="308113"/>
    <lineage>
        <taxon>Bacteria</taxon>
        <taxon>Pseudomonadati</taxon>
        <taxon>Bacteroidota</taxon>
        <taxon>Flavobacteriia</taxon>
        <taxon>Flavobacteriales</taxon>
        <taxon>Flavobacteriaceae</taxon>
        <taxon>Dokdonia</taxon>
    </lineage>
</organism>
<sequence length="189" mass="21310">MTLKQSLLLVSLILTSNLFAQEKQPSDIFWETLTSHCGKAYKGHLALPENDEAFGGKELVMHVRSCSDNEIKVPFFVGEDRSRTWVFTKKDGIITLKHDHRHEDGSEDAVTQYGGTASNMGKGDIQFFPADPHTQQLIPAAATNVWWVTLDDTTFTYNLRRLGRDSVFKVVMDITKPIATPEAPWGWKD</sequence>
<evidence type="ECO:0008006" key="4">
    <source>
        <dbReference type="Google" id="ProtNLM"/>
    </source>
</evidence>
<evidence type="ECO:0000256" key="1">
    <source>
        <dbReference type="SAM" id="SignalP"/>
    </source>
</evidence>
<feature type="signal peptide" evidence="1">
    <location>
        <begin position="1"/>
        <end position="20"/>
    </location>
</feature>
<reference evidence="3" key="1">
    <citation type="journal article" date="2019" name="Int. J. Syst. Evol. Microbiol.">
        <title>The Global Catalogue of Microorganisms (GCM) 10K type strain sequencing project: providing services to taxonomists for standard genome sequencing and annotation.</title>
        <authorList>
            <consortium name="The Broad Institute Genomics Platform"/>
            <consortium name="The Broad Institute Genome Sequencing Center for Infectious Disease"/>
            <person name="Wu L."/>
            <person name="Ma J."/>
        </authorList>
    </citation>
    <scope>NUCLEOTIDE SEQUENCE [LARGE SCALE GENOMIC DNA]</scope>
    <source>
        <strain evidence="3">CGMCC 4.7427</strain>
    </source>
</reference>
<dbReference type="EMBL" id="JBHSHB010000024">
    <property type="protein sequence ID" value="MFC4691526.1"/>
    <property type="molecule type" value="Genomic_DNA"/>
</dbReference>
<accession>A0ABV9LBI1</accession>
<dbReference type="Proteomes" id="UP001595878">
    <property type="component" value="Unassembled WGS sequence"/>
</dbReference>
<feature type="chain" id="PRO_5045927704" description="Secreted protein" evidence="1">
    <location>
        <begin position="21"/>
        <end position="189"/>
    </location>
</feature>
<name>A0ABV9LBI1_9FLAO</name>
<evidence type="ECO:0000313" key="3">
    <source>
        <dbReference type="Proteomes" id="UP001595878"/>
    </source>
</evidence>
<dbReference type="RefSeq" id="WP_380035548.1">
    <property type="nucleotide sequence ID" value="NZ_JBHSHB010000024.1"/>
</dbReference>
<protein>
    <recommendedName>
        <fullName evidence="4">Secreted protein</fullName>
    </recommendedName>
</protein>
<proteinExistence type="predicted"/>
<keyword evidence="1" id="KW-0732">Signal</keyword>